<feature type="compositionally biased region" description="Polar residues" evidence="1">
    <location>
        <begin position="60"/>
        <end position="74"/>
    </location>
</feature>
<dbReference type="Proteomes" id="UP000187609">
    <property type="component" value="Unassembled WGS sequence"/>
</dbReference>
<feature type="compositionally biased region" description="Low complexity" evidence="1">
    <location>
        <begin position="149"/>
        <end position="160"/>
    </location>
</feature>
<evidence type="ECO:0000256" key="1">
    <source>
        <dbReference type="SAM" id="MobiDB-lite"/>
    </source>
</evidence>
<accession>A0A1J6ISR3</accession>
<dbReference type="Gramene" id="OIT07300">
    <property type="protein sequence ID" value="OIT07300"/>
    <property type="gene ID" value="A4A49_63161"/>
</dbReference>
<keyword evidence="3" id="KW-1185">Reference proteome</keyword>
<proteinExistence type="predicted"/>
<protein>
    <submittedName>
        <fullName evidence="2">Uncharacterized protein</fullName>
    </submittedName>
</protein>
<evidence type="ECO:0000313" key="3">
    <source>
        <dbReference type="Proteomes" id="UP000187609"/>
    </source>
</evidence>
<feature type="region of interest" description="Disordered" evidence="1">
    <location>
        <begin position="60"/>
        <end position="195"/>
    </location>
</feature>
<organism evidence="2 3">
    <name type="scientific">Nicotiana attenuata</name>
    <name type="common">Coyote tobacco</name>
    <dbReference type="NCBI Taxonomy" id="49451"/>
    <lineage>
        <taxon>Eukaryota</taxon>
        <taxon>Viridiplantae</taxon>
        <taxon>Streptophyta</taxon>
        <taxon>Embryophyta</taxon>
        <taxon>Tracheophyta</taxon>
        <taxon>Spermatophyta</taxon>
        <taxon>Magnoliopsida</taxon>
        <taxon>eudicotyledons</taxon>
        <taxon>Gunneridae</taxon>
        <taxon>Pentapetalae</taxon>
        <taxon>asterids</taxon>
        <taxon>lamiids</taxon>
        <taxon>Solanales</taxon>
        <taxon>Solanaceae</taxon>
        <taxon>Nicotianoideae</taxon>
        <taxon>Nicotianeae</taxon>
        <taxon>Nicotiana</taxon>
    </lineage>
</organism>
<gene>
    <name evidence="2" type="ORF">A4A49_63161</name>
</gene>
<evidence type="ECO:0000313" key="2">
    <source>
        <dbReference type="EMBL" id="OIT07300.1"/>
    </source>
</evidence>
<dbReference type="AlphaFoldDB" id="A0A1J6ISR3"/>
<comment type="caution">
    <text evidence="2">The sequence shown here is derived from an EMBL/GenBank/DDBJ whole genome shotgun (WGS) entry which is preliminary data.</text>
</comment>
<name>A0A1J6ISR3_NICAT</name>
<feature type="compositionally biased region" description="Low complexity" evidence="1">
    <location>
        <begin position="132"/>
        <end position="141"/>
    </location>
</feature>
<dbReference type="EMBL" id="MJEQ01037183">
    <property type="protein sequence ID" value="OIT07300.1"/>
    <property type="molecule type" value="Genomic_DNA"/>
</dbReference>
<sequence length="195" mass="20795">MVKKQFTKTIKIFQFDGDGEFNSTAFVEHLDKCAKLPQFLWIKAFLTAVFPINIMPSSVLQKGTSSSDVDSSNLRKVLNGSPLSDKGDQPTVDVNAPPPSDQSTPDAPIDAPADAPDENVKPTPTTDHNVEPAESPVAVVPKGTGDHMTTTTPSLPWITTDAPTEPQSTGSSEESNNSAQDSAPSHSNVFSVYDP</sequence>
<reference evidence="2" key="1">
    <citation type="submission" date="2016-11" db="EMBL/GenBank/DDBJ databases">
        <title>The genome of Nicotiana attenuata.</title>
        <authorList>
            <person name="Xu S."/>
            <person name="Brockmoeller T."/>
            <person name="Gaquerel E."/>
            <person name="Navarro A."/>
            <person name="Kuhl H."/>
            <person name="Gase K."/>
            <person name="Ling Z."/>
            <person name="Zhou W."/>
            <person name="Kreitzer C."/>
            <person name="Stanke M."/>
            <person name="Tang H."/>
            <person name="Lyons E."/>
            <person name="Pandey P."/>
            <person name="Pandey S.P."/>
            <person name="Timmermann B."/>
            <person name="Baldwin I.T."/>
        </authorList>
    </citation>
    <scope>NUCLEOTIDE SEQUENCE [LARGE SCALE GENOMIC DNA]</scope>
    <source>
        <strain evidence="2">UT</strain>
    </source>
</reference>
<feature type="compositionally biased region" description="Polar residues" evidence="1">
    <location>
        <begin position="161"/>
        <end position="195"/>
    </location>
</feature>
<feature type="compositionally biased region" description="Low complexity" evidence="1">
    <location>
        <begin position="105"/>
        <end position="114"/>
    </location>
</feature>